<dbReference type="InterPro" id="IPR011009">
    <property type="entry name" value="Kinase-like_dom_sf"/>
</dbReference>
<dbReference type="Proteomes" id="UP001501035">
    <property type="component" value="Unassembled WGS sequence"/>
</dbReference>
<feature type="domain" description="Aminoglycoside phosphotransferase" evidence="1">
    <location>
        <begin position="104"/>
        <end position="269"/>
    </location>
</feature>
<gene>
    <name evidence="2" type="ORF">GCM10010528_26000</name>
</gene>
<evidence type="ECO:0000313" key="3">
    <source>
        <dbReference type="Proteomes" id="UP001501035"/>
    </source>
</evidence>
<dbReference type="InterPro" id="IPR002575">
    <property type="entry name" value="Aminoglycoside_PTrfase"/>
</dbReference>
<protein>
    <recommendedName>
        <fullName evidence="1">Aminoglycoside phosphotransferase domain-containing protein</fullName>
    </recommendedName>
</protein>
<organism evidence="2 3">
    <name type="scientific">Gordonia defluvii</name>
    <dbReference type="NCBI Taxonomy" id="283718"/>
    <lineage>
        <taxon>Bacteria</taxon>
        <taxon>Bacillati</taxon>
        <taxon>Actinomycetota</taxon>
        <taxon>Actinomycetes</taxon>
        <taxon>Mycobacteriales</taxon>
        <taxon>Gordoniaceae</taxon>
        <taxon>Gordonia</taxon>
    </lineage>
</organism>
<accession>A0ABP6LNF3</accession>
<evidence type="ECO:0000259" key="1">
    <source>
        <dbReference type="Pfam" id="PF01636"/>
    </source>
</evidence>
<keyword evidence="3" id="KW-1185">Reference proteome</keyword>
<dbReference type="Pfam" id="PF01636">
    <property type="entry name" value="APH"/>
    <property type="match status" value="1"/>
</dbReference>
<name>A0ABP6LNF3_9ACTN</name>
<evidence type="ECO:0000313" key="2">
    <source>
        <dbReference type="EMBL" id="GAA3045522.1"/>
    </source>
</evidence>
<dbReference type="EMBL" id="BAAAVS010000055">
    <property type="protein sequence ID" value="GAA3045522.1"/>
    <property type="molecule type" value="Genomic_DNA"/>
</dbReference>
<comment type="caution">
    <text evidence="2">The sequence shown here is derived from an EMBL/GenBank/DDBJ whole genome shotgun (WGS) entry which is preliminary data.</text>
</comment>
<proteinExistence type="predicted"/>
<sequence length="315" mass="35399">MAAPFSTRVASPAWRREAIHWIAARLDQKIDDVQQPRIRPWSTQLRVRTGDKHWWLKANCPALAFEPGLHAVLSELLPDSFDSPVAIDAERGWLLTADRGPVWGAHSNPGLAQWCELAAAAARIQQQTPYGPAWRHLDVPDCSPPTVVDRFDRFLALLAGLDEHHPAHLAPGLRDRLDQRRPAVSAAAETLTASPLPTSWQHGDLHPWNVFQIDGGPRLFDLGDSQWAHPVEILCVPHDWIRDRTDFPWEPVLEAYADAWGQPVSRIAQDWAAARITQNVNRVQTWWGCLAEASADEWRHWGGALLHHLRGVLAP</sequence>
<dbReference type="RefSeq" id="WP_290706958.1">
    <property type="nucleotide sequence ID" value="NZ_BAAAVS010000055.1"/>
</dbReference>
<dbReference type="SUPFAM" id="SSF56112">
    <property type="entry name" value="Protein kinase-like (PK-like)"/>
    <property type="match status" value="1"/>
</dbReference>
<reference evidence="3" key="1">
    <citation type="journal article" date="2019" name="Int. J. Syst. Evol. Microbiol.">
        <title>The Global Catalogue of Microorganisms (GCM) 10K type strain sequencing project: providing services to taxonomists for standard genome sequencing and annotation.</title>
        <authorList>
            <consortium name="The Broad Institute Genomics Platform"/>
            <consortium name="The Broad Institute Genome Sequencing Center for Infectious Disease"/>
            <person name="Wu L."/>
            <person name="Ma J."/>
        </authorList>
    </citation>
    <scope>NUCLEOTIDE SEQUENCE [LARGE SCALE GENOMIC DNA]</scope>
    <source>
        <strain evidence="3">JCM 14234</strain>
    </source>
</reference>